<dbReference type="InterPro" id="IPR046735">
    <property type="entry name" value="PA2779-like"/>
</dbReference>
<proteinExistence type="predicted"/>
<dbReference type="AlphaFoldDB" id="A0A239BGL4"/>
<accession>A0A239BGL4</accession>
<dbReference type="PIRSF" id="PIRSF029543">
    <property type="entry name" value="UCP029543"/>
    <property type="match status" value="1"/>
</dbReference>
<keyword evidence="1" id="KW-1133">Transmembrane helix</keyword>
<reference evidence="2 3" key="1">
    <citation type="submission" date="2017-06" db="EMBL/GenBank/DDBJ databases">
        <authorList>
            <person name="Kim H.J."/>
            <person name="Triplett B.A."/>
        </authorList>
    </citation>
    <scope>NUCLEOTIDE SEQUENCE [LARGE SCALE GENOMIC DNA]</scope>
    <source>
        <strain evidence="2 3">DSM 13116</strain>
    </source>
</reference>
<organism evidence="2 3">
    <name type="scientific">Humidesulfovibrio mexicanus</name>
    <dbReference type="NCBI Taxonomy" id="147047"/>
    <lineage>
        <taxon>Bacteria</taxon>
        <taxon>Pseudomonadati</taxon>
        <taxon>Thermodesulfobacteriota</taxon>
        <taxon>Desulfovibrionia</taxon>
        <taxon>Desulfovibrionales</taxon>
        <taxon>Desulfovibrionaceae</taxon>
        <taxon>Humidesulfovibrio</taxon>
    </lineage>
</organism>
<dbReference type="InterPro" id="IPR016924">
    <property type="entry name" value="UCP029543"/>
</dbReference>
<gene>
    <name evidence="2" type="ORF">SAMN04488503_2565</name>
</gene>
<feature type="transmembrane region" description="Helical" evidence="1">
    <location>
        <begin position="104"/>
        <end position="122"/>
    </location>
</feature>
<keyword evidence="1" id="KW-0812">Transmembrane</keyword>
<keyword evidence="3" id="KW-1185">Reference proteome</keyword>
<sequence>MQSILHTTFMRHTAFVLIAVMSLISFAPKAEAALVPTAMSMASELRAQDMDIVQKALEHKAIKGKLAALGYTDEEISAKLSAVSDSDLHSLATQLDSLDAGGDGVGFVIGLLVIVLLVVVILKLSDKTVTIR</sequence>
<dbReference type="NCBIfam" id="NF033919">
    <property type="entry name" value="PA2779_fam"/>
    <property type="match status" value="1"/>
</dbReference>
<protein>
    <recommendedName>
        <fullName evidence="4">PA2779 family protein</fullName>
    </recommendedName>
</protein>
<dbReference type="EMBL" id="FZOC01000005">
    <property type="protein sequence ID" value="SNS07080.1"/>
    <property type="molecule type" value="Genomic_DNA"/>
</dbReference>
<keyword evidence="1" id="KW-0472">Membrane</keyword>
<evidence type="ECO:0000313" key="2">
    <source>
        <dbReference type="EMBL" id="SNS07080.1"/>
    </source>
</evidence>
<evidence type="ECO:0000313" key="3">
    <source>
        <dbReference type="Proteomes" id="UP000198324"/>
    </source>
</evidence>
<dbReference type="Pfam" id="PF20332">
    <property type="entry name" value="DUF6627"/>
    <property type="match status" value="1"/>
</dbReference>
<evidence type="ECO:0008006" key="4">
    <source>
        <dbReference type="Google" id="ProtNLM"/>
    </source>
</evidence>
<dbReference type="Proteomes" id="UP000198324">
    <property type="component" value="Unassembled WGS sequence"/>
</dbReference>
<name>A0A239BGL4_9BACT</name>
<evidence type="ECO:0000256" key="1">
    <source>
        <dbReference type="SAM" id="Phobius"/>
    </source>
</evidence>
<dbReference type="RefSeq" id="WP_218819413.1">
    <property type="nucleotide sequence ID" value="NZ_FZOC01000005.1"/>
</dbReference>